<keyword evidence="2" id="KW-1133">Transmembrane helix</keyword>
<evidence type="ECO:0000313" key="5">
    <source>
        <dbReference type="Proteomes" id="UP001202831"/>
    </source>
</evidence>
<keyword evidence="5" id="KW-1185">Reference proteome</keyword>
<dbReference type="Gene3D" id="3.20.20.450">
    <property type="entry name" value="EAL domain"/>
    <property type="match status" value="1"/>
</dbReference>
<keyword evidence="2" id="KW-0472">Membrane</keyword>
<dbReference type="SUPFAM" id="SSF141868">
    <property type="entry name" value="EAL domain-like"/>
    <property type="match status" value="1"/>
</dbReference>
<feature type="region of interest" description="Disordered" evidence="1">
    <location>
        <begin position="482"/>
        <end position="502"/>
    </location>
</feature>
<dbReference type="CDD" id="cd01948">
    <property type="entry name" value="EAL"/>
    <property type="match status" value="1"/>
</dbReference>
<feature type="transmembrane region" description="Helical" evidence="2">
    <location>
        <begin position="6"/>
        <end position="29"/>
    </location>
</feature>
<accession>A0ABT0N268</accession>
<comment type="caution">
    <text evidence="4">The sequence shown here is derived from an EMBL/GenBank/DDBJ whole genome shotgun (WGS) entry which is preliminary data.</text>
</comment>
<dbReference type="PANTHER" id="PTHR33121">
    <property type="entry name" value="CYCLIC DI-GMP PHOSPHODIESTERASE PDEF"/>
    <property type="match status" value="1"/>
</dbReference>
<dbReference type="EMBL" id="JAKIKT010000001">
    <property type="protein sequence ID" value="MCL2912531.1"/>
    <property type="molecule type" value="Genomic_DNA"/>
</dbReference>
<dbReference type="InterPro" id="IPR050706">
    <property type="entry name" value="Cyclic-di-GMP_PDE-like"/>
</dbReference>
<gene>
    <name evidence="4" type="ORF">L2725_01820</name>
</gene>
<protein>
    <submittedName>
        <fullName evidence="4">EAL domain-containing protein</fullName>
    </submittedName>
</protein>
<sequence length="502" mass="56151">MSSLPLTFRYFLVSLVPFLAFQLCAPYLIEYKFEQLLHDKAIETLERIDANSRKLDSAVAELRQRMHFKCDAYDQELLQKAFQGSHIIRVIGLITNEGHTCSSLGDGFVPKFEKLENINHDKGDVIQVGRYLTETTINFTGPRGTLFMLLSSKGSPFVVDRPCEDCFYLETDLNGFGNLSIAGTMAIKTDLMAKEVRIASSKTQTHVHAWGGNQLHAHTSSWAYQRTMGAGLIFSLLTYISLLLWQQHTSSLENLLRQAISLNELKPVYQAIVDARDGRVLGYEALLRWMHKGETIAPGVFIDMAESTGLIMPITEQLVGNVLKDMDNLPPDQWVTLNIVAAHLESDSLTNQLAALGWPRGDQLMFELTERQQIRDIPAARRNIDLLLSHGYSIKIDDFGTGFGGMASLQQLNINSIKIDKMFVDTIGTDDLKAGVLDSMIKFGHDYKLQMIAEGVETREQSDFLVARGVFLQQGYLYGMPDSLPPTSNPHSEDLLTPELSA</sequence>
<dbReference type="SMART" id="SM00052">
    <property type="entry name" value="EAL"/>
    <property type="match status" value="1"/>
</dbReference>
<evidence type="ECO:0000256" key="2">
    <source>
        <dbReference type="SAM" id="Phobius"/>
    </source>
</evidence>
<keyword evidence="2" id="KW-0812">Transmembrane</keyword>
<organism evidence="4 5">
    <name type="scientific">Shewanella corallii</name>
    <dbReference type="NCBI Taxonomy" id="560080"/>
    <lineage>
        <taxon>Bacteria</taxon>
        <taxon>Pseudomonadati</taxon>
        <taxon>Pseudomonadota</taxon>
        <taxon>Gammaproteobacteria</taxon>
        <taxon>Alteromonadales</taxon>
        <taxon>Shewanellaceae</taxon>
        <taxon>Shewanella</taxon>
    </lineage>
</organism>
<feature type="domain" description="EAL" evidence="3">
    <location>
        <begin position="249"/>
        <end position="495"/>
    </location>
</feature>
<dbReference type="InterPro" id="IPR035919">
    <property type="entry name" value="EAL_sf"/>
</dbReference>
<reference evidence="4 5" key="1">
    <citation type="submission" date="2022-01" db="EMBL/GenBank/DDBJ databases">
        <title>Whole genome-based taxonomy of the Shewanellaceae.</title>
        <authorList>
            <person name="Martin-Rodriguez A.J."/>
        </authorList>
    </citation>
    <scope>NUCLEOTIDE SEQUENCE [LARGE SCALE GENOMIC DNA]</scope>
    <source>
        <strain evidence="4 5">DSM 21332</strain>
    </source>
</reference>
<evidence type="ECO:0000259" key="3">
    <source>
        <dbReference type="PROSITE" id="PS50883"/>
    </source>
</evidence>
<dbReference type="InterPro" id="IPR001633">
    <property type="entry name" value="EAL_dom"/>
</dbReference>
<name>A0ABT0N268_9GAMM</name>
<dbReference type="PANTHER" id="PTHR33121:SF56">
    <property type="entry name" value="SIGNALLING PROTEIN WITH EAL AND C2 DOMAINS"/>
    <property type="match status" value="1"/>
</dbReference>
<dbReference type="Pfam" id="PF00563">
    <property type="entry name" value="EAL"/>
    <property type="match status" value="1"/>
</dbReference>
<dbReference type="PROSITE" id="PS50883">
    <property type="entry name" value="EAL"/>
    <property type="match status" value="1"/>
</dbReference>
<evidence type="ECO:0000313" key="4">
    <source>
        <dbReference type="EMBL" id="MCL2912531.1"/>
    </source>
</evidence>
<dbReference type="RefSeq" id="WP_249247357.1">
    <property type="nucleotide sequence ID" value="NZ_JAKIKT010000001.1"/>
</dbReference>
<proteinExistence type="predicted"/>
<dbReference type="Proteomes" id="UP001202831">
    <property type="component" value="Unassembled WGS sequence"/>
</dbReference>
<evidence type="ECO:0000256" key="1">
    <source>
        <dbReference type="SAM" id="MobiDB-lite"/>
    </source>
</evidence>